<evidence type="ECO:0000313" key="2">
    <source>
        <dbReference type="EMBL" id="CAD40842.3"/>
    </source>
</evidence>
<reference evidence="3" key="1">
    <citation type="journal article" date="2005" name="Nature">
        <title>The map-based sequence of the rice genome.</title>
        <authorList>
            <consortium name="International rice genome sequencing project (IRGSP)"/>
            <person name="Matsumoto T."/>
            <person name="Wu J."/>
            <person name="Kanamori H."/>
            <person name="Katayose Y."/>
            <person name="Fujisawa M."/>
            <person name="Namiki N."/>
            <person name="Mizuno H."/>
            <person name="Yamamoto K."/>
            <person name="Antonio B.A."/>
            <person name="Baba T."/>
            <person name="Sakata K."/>
            <person name="Nagamura Y."/>
            <person name="Aoki H."/>
            <person name="Arikawa K."/>
            <person name="Arita K."/>
            <person name="Bito T."/>
            <person name="Chiden Y."/>
            <person name="Fujitsuka N."/>
            <person name="Fukunaka R."/>
            <person name="Hamada M."/>
            <person name="Harada C."/>
            <person name="Hayashi A."/>
            <person name="Hijishita S."/>
            <person name="Honda M."/>
            <person name="Hosokawa S."/>
            <person name="Ichikawa Y."/>
            <person name="Idonuma A."/>
            <person name="Iijima M."/>
            <person name="Ikeda M."/>
            <person name="Ikeno M."/>
            <person name="Ito K."/>
            <person name="Ito S."/>
            <person name="Ito T."/>
            <person name="Ito Y."/>
            <person name="Ito Y."/>
            <person name="Iwabuchi A."/>
            <person name="Kamiya K."/>
            <person name="Karasawa W."/>
            <person name="Kurita K."/>
            <person name="Katagiri S."/>
            <person name="Kikuta A."/>
            <person name="Kobayashi H."/>
            <person name="Kobayashi N."/>
            <person name="Machita K."/>
            <person name="Maehara T."/>
            <person name="Masukawa M."/>
            <person name="Mizubayashi T."/>
            <person name="Mukai Y."/>
            <person name="Nagasaki H."/>
            <person name="Nagata Y."/>
            <person name="Naito S."/>
            <person name="Nakashima M."/>
            <person name="Nakama Y."/>
            <person name="Nakamichi Y."/>
            <person name="Nakamura M."/>
            <person name="Meguro A."/>
            <person name="Negishi M."/>
            <person name="Ohta I."/>
            <person name="Ohta T."/>
            <person name="Okamoto M."/>
            <person name="Ono N."/>
            <person name="Saji S."/>
            <person name="Sakaguchi M."/>
            <person name="Sakai K."/>
            <person name="Shibata M."/>
            <person name="Shimokawa T."/>
            <person name="Song J."/>
            <person name="Takazaki Y."/>
            <person name="Terasawa K."/>
            <person name="Tsugane M."/>
            <person name="Tsuji K."/>
            <person name="Ueda S."/>
            <person name="Waki K."/>
            <person name="Yamagata H."/>
            <person name="Yamamoto M."/>
            <person name="Yamamoto S."/>
            <person name="Yamane H."/>
            <person name="Yoshiki S."/>
            <person name="Yoshihara R."/>
            <person name="Yukawa K."/>
            <person name="Zhong H."/>
            <person name="Yano M."/>
            <person name="Yuan Q."/>
            <person name="Ouyang S."/>
            <person name="Liu J."/>
            <person name="Jones K.M."/>
            <person name="Gansberger K."/>
            <person name="Moffat K."/>
            <person name="Hill J."/>
            <person name="Bera J."/>
            <person name="Fadrosh D."/>
            <person name="Jin S."/>
            <person name="Johri S."/>
            <person name="Kim M."/>
            <person name="Overton L."/>
            <person name="Reardon M."/>
            <person name="Tsitrin T."/>
            <person name="Vuong H."/>
            <person name="Weaver B."/>
            <person name="Ciecko A."/>
            <person name="Tallon L."/>
            <person name="Jackson J."/>
            <person name="Pai G."/>
            <person name="Aken S.V."/>
            <person name="Utterback T."/>
            <person name="Reidmuller S."/>
            <person name="Feldblyum T."/>
            <person name="Hsiao J."/>
            <person name="Zismann V."/>
            <person name="Iobst S."/>
            <person name="de Vazeille A.R."/>
            <person name="Buell C.R."/>
            <person name="Ying K."/>
            <person name="Li Y."/>
            <person name="Lu T."/>
            <person name="Huang Y."/>
            <person name="Zhao Q."/>
            <person name="Feng Q."/>
            <person name="Zhang L."/>
            <person name="Zhu J."/>
            <person name="Weng Q."/>
            <person name="Mu J."/>
            <person name="Lu Y."/>
            <person name="Fan D."/>
            <person name="Liu Y."/>
            <person name="Guan J."/>
            <person name="Zhang Y."/>
            <person name="Yu S."/>
            <person name="Liu X."/>
            <person name="Zhang Y."/>
            <person name="Hong G."/>
            <person name="Han B."/>
            <person name="Choisne N."/>
            <person name="Demange N."/>
            <person name="Orjeda G."/>
            <person name="Samain S."/>
            <person name="Cattolico L."/>
            <person name="Pelletier E."/>
            <person name="Couloux A."/>
            <person name="Segurens B."/>
            <person name="Wincker P."/>
            <person name="D'Hont A."/>
            <person name="Scarpelli C."/>
            <person name="Weissenbach J."/>
            <person name="Salanoubat M."/>
            <person name="Quetier F."/>
            <person name="Yu Y."/>
            <person name="Kim H.R."/>
            <person name="Rambo T."/>
            <person name="Currie J."/>
            <person name="Collura K."/>
            <person name="Luo M."/>
            <person name="Yang T."/>
            <person name="Ammiraju J.S.S."/>
            <person name="Engler F."/>
            <person name="Soderlund C."/>
            <person name="Wing R.A."/>
            <person name="Palmer L.E."/>
            <person name="de la Bastide M."/>
            <person name="Spiegel L."/>
            <person name="Nascimento L."/>
            <person name="Zutavern T."/>
            <person name="O'Shaughnessy A."/>
            <person name="Dike S."/>
            <person name="Dedhia N."/>
            <person name="Preston R."/>
            <person name="Balija V."/>
            <person name="McCombie W.R."/>
            <person name="Chow T."/>
            <person name="Chen H."/>
            <person name="Chung M."/>
            <person name="Chen C."/>
            <person name="Shaw J."/>
            <person name="Wu H."/>
            <person name="Hsiao K."/>
            <person name="Chao Y."/>
            <person name="Chu M."/>
            <person name="Cheng C."/>
            <person name="Hour A."/>
            <person name="Lee P."/>
            <person name="Lin S."/>
            <person name="Lin Y."/>
            <person name="Liou J."/>
            <person name="Liu S."/>
            <person name="Hsing Y."/>
            <person name="Raghuvanshi S."/>
            <person name="Mohanty A."/>
            <person name="Bharti A.K."/>
            <person name="Gaur A."/>
            <person name="Gupta V."/>
            <person name="Kumar D."/>
            <person name="Ravi V."/>
            <person name="Vij S."/>
            <person name="Kapur A."/>
            <person name="Khurana P."/>
            <person name="Khurana P."/>
            <person name="Khurana J.P."/>
            <person name="Tyagi A.K."/>
            <person name="Gaikwad K."/>
            <person name="Singh A."/>
            <person name="Dalal V."/>
            <person name="Srivastava S."/>
            <person name="Dixit A."/>
            <person name="Pal A.K."/>
            <person name="Ghazi I.A."/>
            <person name="Yadav M."/>
            <person name="Pandit A."/>
            <person name="Bhargava A."/>
            <person name="Sureshbabu K."/>
            <person name="Batra K."/>
            <person name="Sharma T.R."/>
            <person name="Mohapatra T."/>
            <person name="Singh N.K."/>
            <person name="Messing J."/>
            <person name="Nelson A.B."/>
            <person name="Fuks G."/>
            <person name="Kavchok S."/>
            <person name="Keizer G."/>
            <person name="Linton E."/>
            <person name="Llaca V."/>
            <person name="Song R."/>
            <person name="Tanyolac B."/>
            <person name="Young S."/>
            <person name="Ho-Il K."/>
            <person name="Hahn J.H."/>
            <person name="Sangsakoo G."/>
            <person name="Vanavichit A."/>
            <person name="de Mattos Luiz.A.T."/>
            <person name="Zimmer P.D."/>
            <person name="Malone G."/>
            <person name="Dellagostin O."/>
            <person name="de Oliveira A.C."/>
            <person name="Bevan M."/>
            <person name="Bancroft I."/>
            <person name="Minx P."/>
            <person name="Cordum H."/>
            <person name="Wilson R."/>
            <person name="Cheng Z."/>
            <person name="Jin W."/>
            <person name="Jiang J."/>
            <person name="Leong S.A."/>
            <person name="Iwama H."/>
            <person name="Gojobori T."/>
            <person name="Itoh T."/>
            <person name="Niimura Y."/>
            <person name="Fujii Y."/>
            <person name="Habara T."/>
            <person name="Sakai H."/>
            <person name="Sato Y."/>
            <person name="Wilson G."/>
            <person name="Kumar K."/>
            <person name="McCouch S."/>
            <person name="Juretic N."/>
            <person name="Hoen D."/>
            <person name="Wright S."/>
            <person name="Bruskiewich R."/>
            <person name="Bureau T."/>
            <person name="Miyao A."/>
            <person name="Hirochika H."/>
            <person name="Nishikawa T."/>
            <person name="Kadowaki K."/>
            <person name="Sugiura M."/>
            <person name="Burr B."/>
            <person name="Sasaki T."/>
        </authorList>
    </citation>
    <scope>NUCLEOTIDE SEQUENCE [LARGE SCALE GENOMIC DNA]</scope>
    <source>
        <strain evidence="3">cv. Nipponbare</strain>
    </source>
</reference>
<dbReference type="Proteomes" id="UP000000763">
    <property type="component" value="Chromosome 4"/>
</dbReference>
<feature type="region of interest" description="Disordered" evidence="1">
    <location>
        <begin position="274"/>
        <end position="343"/>
    </location>
</feature>
<feature type="compositionally biased region" description="Low complexity" evidence="1">
    <location>
        <begin position="274"/>
        <end position="284"/>
    </location>
</feature>
<evidence type="ECO:0000313" key="3">
    <source>
        <dbReference type="Proteomes" id="UP000000763"/>
    </source>
</evidence>
<feature type="region of interest" description="Disordered" evidence="1">
    <location>
        <begin position="197"/>
        <end position="223"/>
    </location>
</feature>
<feature type="compositionally biased region" description="Low complexity" evidence="1">
    <location>
        <begin position="91"/>
        <end position="104"/>
    </location>
</feature>
<feature type="region of interest" description="Disordered" evidence="1">
    <location>
        <begin position="27"/>
        <end position="115"/>
    </location>
</feature>
<name>Q7XV41_ORYSJ</name>
<sequence>MANLVTTAQRQLATGGRLAITGTSRTSITLSSSARRRARRSATASRRSTAPTSSGASGSRRCHDGLYGEQDARINIEQRRDERRAARMGEGASSSRVPRSSSRGGPPPTLTPGGIGCRAFVASLRNVRWPLKIRPNLTEKYDGSINPSEFLPIYTTIILAAGGRRSGHGELFPHGSQGSGARLVDDPAPRLHPLLGGPVPAVRHELPGHIPSPRRRSGPARYAAEGRRVPPLNGVRHNRMLEKIVSKEPKTTAELFELADKVARKEEAWAWNSPGTGAAAAATPEFVPRSKRRDRRGKRKLACSDDEGLVLAADGPSRAPLKGKATGDKPSSTAPSGEGRSADKWCSVHNTYRHNLADCRSVKNLAERFRKADEEKRQGRREGKAPATPADDRRGEAVKKAPADDGDNSEDLEFQIPQGTVATLDGGGGLALTPPAEALSIISPAAFDALKAPGMKLQPSLPIIGVTPGHTWPLGHVELPVTFGDSTNFCTERINFDVADLNLPYNAVLGRPALVKFMAATHYAYLQMKMPGPSGPITVFGDVKVALACAEQRAYNLAVATEPQAPEASASRASKKRLTSADKVPVKEIPLGDDSSKTAKIGGILDTK</sequence>
<feature type="region of interest" description="Disordered" evidence="1">
    <location>
        <begin position="564"/>
        <end position="608"/>
    </location>
</feature>
<reference evidence="3" key="2">
    <citation type="journal article" date="2008" name="Nucleic Acids Res.">
        <title>The rice annotation project database (RAP-DB): 2008 update.</title>
        <authorList>
            <consortium name="The rice annotation project (RAP)"/>
        </authorList>
    </citation>
    <scope>GENOME REANNOTATION</scope>
    <source>
        <strain evidence="3">cv. Nipponbare</strain>
    </source>
</reference>
<organism evidence="2 3">
    <name type="scientific">Oryza sativa subsp. japonica</name>
    <name type="common">Rice</name>
    <dbReference type="NCBI Taxonomy" id="39947"/>
    <lineage>
        <taxon>Eukaryota</taxon>
        <taxon>Viridiplantae</taxon>
        <taxon>Streptophyta</taxon>
        <taxon>Embryophyta</taxon>
        <taxon>Tracheophyta</taxon>
        <taxon>Spermatophyta</taxon>
        <taxon>Magnoliopsida</taxon>
        <taxon>Liliopsida</taxon>
        <taxon>Poales</taxon>
        <taxon>Poaceae</taxon>
        <taxon>BOP clade</taxon>
        <taxon>Oryzoideae</taxon>
        <taxon>Oryzeae</taxon>
        <taxon>Oryzinae</taxon>
        <taxon>Oryza</taxon>
        <taxon>Oryza sativa</taxon>
    </lineage>
</organism>
<dbReference type="AlphaFoldDB" id="Q7XV41"/>
<proteinExistence type="predicted"/>
<feature type="compositionally biased region" description="Low complexity" evidence="1">
    <location>
        <begin position="41"/>
        <end position="59"/>
    </location>
</feature>
<feature type="region of interest" description="Disordered" evidence="1">
    <location>
        <begin position="371"/>
        <end position="412"/>
    </location>
</feature>
<feature type="compositionally biased region" description="Basic residues" evidence="1">
    <location>
        <begin position="289"/>
        <end position="301"/>
    </location>
</feature>
<feature type="compositionally biased region" description="Basic and acidic residues" evidence="1">
    <location>
        <begin position="61"/>
        <end position="87"/>
    </location>
</feature>
<protein>
    <submittedName>
        <fullName evidence="2">OSJNBa0086B14.14 protein</fullName>
    </submittedName>
</protein>
<dbReference type="EMBL" id="AL606615">
    <property type="protein sequence ID" value="CAD40842.3"/>
    <property type="molecule type" value="Genomic_DNA"/>
</dbReference>
<accession>Q7XV41</accession>
<feature type="compositionally biased region" description="Basic and acidic residues" evidence="1">
    <location>
        <begin position="371"/>
        <end position="403"/>
    </location>
</feature>
<evidence type="ECO:0000256" key="1">
    <source>
        <dbReference type="SAM" id="MobiDB-lite"/>
    </source>
</evidence>
<gene>
    <name evidence="2" type="primary">OSJNBa0086B14.14</name>
</gene>